<keyword evidence="1" id="KW-0677">Repeat</keyword>
<dbReference type="AlphaFoldDB" id="A0AA88JDQ9"/>
<comment type="caution">
    <text evidence="5">The sequence shown here is derived from an EMBL/GenBank/DDBJ whole genome shotgun (WGS) entry which is preliminary data.</text>
</comment>
<evidence type="ECO:0000313" key="5">
    <source>
        <dbReference type="EMBL" id="GMN70040.1"/>
    </source>
</evidence>
<protein>
    <recommendedName>
        <fullName evidence="4">Disease resistance N-terminal domain-containing protein</fullName>
    </recommendedName>
</protein>
<reference evidence="5" key="1">
    <citation type="submission" date="2023-07" db="EMBL/GenBank/DDBJ databases">
        <title>draft genome sequence of fig (Ficus carica).</title>
        <authorList>
            <person name="Takahashi T."/>
            <person name="Nishimura K."/>
        </authorList>
    </citation>
    <scope>NUCLEOTIDE SEQUENCE</scope>
</reference>
<keyword evidence="3" id="KW-0611">Plant defense</keyword>
<evidence type="ECO:0000313" key="6">
    <source>
        <dbReference type="Proteomes" id="UP001187192"/>
    </source>
</evidence>
<gene>
    <name evidence="5" type="ORF">TIFTF001_039087</name>
</gene>
<dbReference type="Gene3D" id="1.20.5.4130">
    <property type="match status" value="1"/>
</dbReference>
<evidence type="ECO:0000256" key="3">
    <source>
        <dbReference type="ARBA" id="ARBA00022821"/>
    </source>
</evidence>
<evidence type="ECO:0000256" key="2">
    <source>
        <dbReference type="ARBA" id="ARBA00022741"/>
    </source>
</evidence>
<dbReference type="GO" id="GO:0000166">
    <property type="term" value="F:nucleotide binding"/>
    <property type="evidence" value="ECO:0007669"/>
    <property type="project" value="UniProtKB-KW"/>
</dbReference>
<evidence type="ECO:0000256" key="1">
    <source>
        <dbReference type="ARBA" id="ARBA00022737"/>
    </source>
</evidence>
<keyword evidence="6" id="KW-1185">Reference proteome</keyword>
<organism evidence="5 6">
    <name type="scientific">Ficus carica</name>
    <name type="common">Common fig</name>
    <dbReference type="NCBI Taxonomy" id="3494"/>
    <lineage>
        <taxon>Eukaryota</taxon>
        <taxon>Viridiplantae</taxon>
        <taxon>Streptophyta</taxon>
        <taxon>Embryophyta</taxon>
        <taxon>Tracheophyta</taxon>
        <taxon>Spermatophyta</taxon>
        <taxon>Magnoliopsida</taxon>
        <taxon>eudicotyledons</taxon>
        <taxon>Gunneridae</taxon>
        <taxon>Pentapetalae</taxon>
        <taxon>rosids</taxon>
        <taxon>fabids</taxon>
        <taxon>Rosales</taxon>
        <taxon>Moraceae</taxon>
        <taxon>Ficeae</taxon>
        <taxon>Ficus</taxon>
    </lineage>
</organism>
<dbReference type="GO" id="GO:0006952">
    <property type="term" value="P:defense response"/>
    <property type="evidence" value="ECO:0007669"/>
    <property type="project" value="UniProtKB-KW"/>
</dbReference>
<dbReference type="EMBL" id="BTGU01001009">
    <property type="protein sequence ID" value="GMN70040.1"/>
    <property type="molecule type" value="Genomic_DNA"/>
</dbReference>
<name>A0AA88JDQ9_FICCA</name>
<dbReference type="InterPro" id="IPR041118">
    <property type="entry name" value="Rx_N"/>
</dbReference>
<feature type="non-terminal residue" evidence="5">
    <location>
        <position position="59"/>
    </location>
</feature>
<evidence type="ECO:0000259" key="4">
    <source>
        <dbReference type="Pfam" id="PF18052"/>
    </source>
</evidence>
<dbReference type="Pfam" id="PF18052">
    <property type="entry name" value="Rx_N"/>
    <property type="match status" value="1"/>
</dbReference>
<dbReference type="Proteomes" id="UP001187192">
    <property type="component" value="Unassembled WGS sequence"/>
</dbReference>
<sequence length="59" mass="6503">MEVLYGTAAQVLRMVATVAEGEISLAWGLKDDLKKLQLTMSTVTAVLLDAEKKQHDNEQ</sequence>
<keyword evidence="2" id="KW-0547">Nucleotide-binding</keyword>
<accession>A0AA88JDQ9</accession>
<feature type="domain" description="Disease resistance N-terminal" evidence="4">
    <location>
        <begin position="11"/>
        <end position="59"/>
    </location>
</feature>
<proteinExistence type="predicted"/>